<proteinExistence type="predicted"/>
<keyword evidence="4" id="KW-1185">Reference proteome</keyword>
<dbReference type="InterPro" id="IPR037045">
    <property type="entry name" value="S8pro/Inhibitor_I9_sf"/>
</dbReference>
<keyword evidence="1" id="KW-0732">Signal</keyword>
<reference evidence="3" key="1">
    <citation type="journal article" date="2022" name="Front. Genet.">
        <title>Chromosome-Scale Assembly of the Dendrobium nobile Genome Provides Insights Into the Molecular Mechanism of the Biosynthesis of the Medicinal Active Ingredient of Dendrobium.</title>
        <authorList>
            <person name="Xu Q."/>
            <person name="Niu S.-C."/>
            <person name="Li K.-L."/>
            <person name="Zheng P.-J."/>
            <person name="Zhang X.-J."/>
            <person name="Jia Y."/>
            <person name="Liu Y."/>
            <person name="Niu Y.-X."/>
            <person name="Yu L.-H."/>
            <person name="Chen D.-F."/>
            <person name="Zhang G.-Q."/>
        </authorList>
    </citation>
    <scope>NUCLEOTIDE SEQUENCE</scope>
    <source>
        <tissue evidence="3">Leaf</tissue>
    </source>
</reference>
<evidence type="ECO:0000259" key="2">
    <source>
        <dbReference type="Pfam" id="PF05922"/>
    </source>
</evidence>
<evidence type="ECO:0000313" key="4">
    <source>
        <dbReference type="Proteomes" id="UP000829196"/>
    </source>
</evidence>
<dbReference type="SMR" id="A0A8T3B8Q9"/>
<protein>
    <recommendedName>
        <fullName evidence="2">Inhibitor I9 domain-containing protein</fullName>
    </recommendedName>
</protein>
<evidence type="ECO:0000256" key="1">
    <source>
        <dbReference type="SAM" id="SignalP"/>
    </source>
</evidence>
<comment type="caution">
    <text evidence="3">The sequence shown here is derived from an EMBL/GenBank/DDBJ whole genome shotgun (WGS) entry which is preliminary data.</text>
</comment>
<name>A0A8T3B8Q9_DENNO</name>
<dbReference type="PANTHER" id="PTHR48222:SF4">
    <property type="entry name" value="PROTEINASE INHIBITOR, PROPEPTIDE"/>
    <property type="match status" value="1"/>
</dbReference>
<dbReference type="EMBL" id="JAGYWB010000010">
    <property type="protein sequence ID" value="KAI0507787.1"/>
    <property type="molecule type" value="Genomic_DNA"/>
</dbReference>
<accession>A0A8T3B8Q9</accession>
<organism evidence="3 4">
    <name type="scientific">Dendrobium nobile</name>
    <name type="common">Orchid</name>
    <dbReference type="NCBI Taxonomy" id="94219"/>
    <lineage>
        <taxon>Eukaryota</taxon>
        <taxon>Viridiplantae</taxon>
        <taxon>Streptophyta</taxon>
        <taxon>Embryophyta</taxon>
        <taxon>Tracheophyta</taxon>
        <taxon>Spermatophyta</taxon>
        <taxon>Magnoliopsida</taxon>
        <taxon>Liliopsida</taxon>
        <taxon>Asparagales</taxon>
        <taxon>Orchidaceae</taxon>
        <taxon>Epidendroideae</taxon>
        <taxon>Malaxideae</taxon>
        <taxon>Dendrobiinae</taxon>
        <taxon>Dendrobium</taxon>
    </lineage>
</organism>
<dbReference type="Proteomes" id="UP000829196">
    <property type="component" value="Unassembled WGS sequence"/>
</dbReference>
<feature type="chain" id="PRO_5035929004" description="Inhibitor I9 domain-containing protein" evidence="1">
    <location>
        <begin position="34"/>
        <end position="143"/>
    </location>
</feature>
<dbReference type="InterPro" id="IPR010259">
    <property type="entry name" value="S8pro/Inhibitor_I9"/>
</dbReference>
<evidence type="ECO:0000313" key="3">
    <source>
        <dbReference type="EMBL" id="KAI0507787.1"/>
    </source>
</evidence>
<feature type="signal peptide" evidence="1">
    <location>
        <begin position="1"/>
        <end position="33"/>
    </location>
</feature>
<gene>
    <name evidence="3" type="ORF">KFK09_013915</name>
</gene>
<dbReference type="Gene3D" id="3.30.70.80">
    <property type="entry name" value="Peptidase S8 propeptide/proteinase inhibitor I9"/>
    <property type="match status" value="1"/>
</dbReference>
<sequence>MLRSLQTITMEKSRALLLFFFLLFLASPFPAASVEKELKEAAPARGLGNSNTAVYIVTFNPVEGLDKESLHIETLSSILGSAEAAKKALIYSYKYAVHGFAARLTPEQAAELAKLPGVLSVMLSRTFSLHHTGMLNLHGMGDF</sequence>
<dbReference type="OrthoDB" id="687377at2759"/>
<dbReference type="AlphaFoldDB" id="A0A8T3B8Q9"/>
<dbReference type="Pfam" id="PF05922">
    <property type="entry name" value="Inhibitor_I9"/>
    <property type="match status" value="1"/>
</dbReference>
<dbReference type="PANTHER" id="PTHR48222">
    <property type="entry name" value="PROTEINASE INHIBITOR, PROPEPTIDE"/>
    <property type="match status" value="1"/>
</dbReference>
<feature type="domain" description="Inhibitor I9" evidence="2">
    <location>
        <begin position="54"/>
        <end position="130"/>
    </location>
</feature>